<protein>
    <submittedName>
        <fullName evidence="3">PA domain protein</fullName>
    </submittedName>
</protein>
<feature type="domain" description="PA" evidence="2">
    <location>
        <begin position="168"/>
        <end position="246"/>
    </location>
</feature>
<dbReference type="InterPro" id="IPR039373">
    <property type="entry name" value="Peptidase_M28B"/>
</dbReference>
<evidence type="ECO:0000256" key="1">
    <source>
        <dbReference type="SAM" id="Phobius"/>
    </source>
</evidence>
<dbReference type="GO" id="GO:0004180">
    <property type="term" value="F:carboxypeptidase activity"/>
    <property type="evidence" value="ECO:0007669"/>
    <property type="project" value="TreeGrafter"/>
</dbReference>
<keyword evidence="1" id="KW-0812">Transmembrane</keyword>
<evidence type="ECO:0000313" key="3">
    <source>
        <dbReference type="EMBL" id="PIO70257.1"/>
    </source>
</evidence>
<dbReference type="SUPFAM" id="SSF53187">
    <property type="entry name" value="Zn-dependent exopeptidases"/>
    <property type="match status" value="1"/>
</dbReference>
<evidence type="ECO:0000259" key="2">
    <source>
        <dbReference type="Pfam" id="PF02225"/>
    </source>
</evidence>
<accession>A0A2G9UJ31</accession>
<dbReference type="AlphaFoldDB" id="A0A2G9UJ31"/>
<dbReference type="InterPro" id="IPR003137">
    <property type="entry name" value="PA_domain"/>
</dbReference>
<keyword evidence="4" id="KW-1185">Reference proteome</keyword>
<feature type="transmembrane region" description="Helical" evidence="1">
    <location>
        <begin position="52"/>
        <end position="75"/>
    </location>
</feature>
<dbReference type="PANTHER" id="PTHR10404">
    <property type="entry name" value="N-ACETYLATED-ALPHA-LINKED ACIDIC DIPEPTIDASE"/>
    <property type="match status" value="1"/>
</dbReference>
<dbReference type="PANTHER" id="PTHR10404:SF46">
    <property type="entry name" value="VACUOLAR PROTEIN SORTING-ASSOCIATED PROTEIN 70"/>
    <property type="match status" value="1"/>
</dbReference>
<keyword evidence="1" id="KW-1133">Transmembrane helix</keyword>
<dbReference type="Gene3D" id="3.50.30.30">
    <property type="match status" value="1"/>
</dbReference>
<reference evidence="3 4" key="1">
    <citation type="submission" date="2015-09" db="EMBL/GenBank/DDBJ databases">
        <title>Draft genome of the parasitic nematode Teladorsagia circumcincta isolate WARC Sus (inbred).</title>
        <authorList>
            <person name="Mitreva M."/>
        </authorList>
    </citation>
    <scope>NUCLEOTIDE SEQUENCE [LARGE SCALE GENOMIC DNA]</scope>
    <source>
        <strain evidence="3 4">S</strain>
    </source>
</reference>
<proteinExistence type="predicted"/>
<dbReference type="SUPFAM" id="SSF52025">
    <property type="entry name" value="PA domain"/>
    <property type="match status" value="1"/>
</dbReference>
<dbReference type="Pfam" id="PF02225">
    <property type="entry name" value="PA"/>
    <property type="match status" value="1"/>
</dbReference>
<dbReference type="OrthoDB" id="5841748at2759"/>
<organism evidence="3 4">
    <name type="scientific">Teladorsagia circumcincta</name>
    <name type="common">Brown stomach worm</name>
    <name type="synonym">Ostertagia circumcincta</name>
    <dbReference type="NCBI Taxonomy" id="45464"/>
    <lineage>
        <taxon>Eukaryota</taxon>
        <taxon>Metazoa</taxon>
        <taxon>Ecdysozoa</taxon>
        <taxon>Nematoda</taxon>
        <taxon>Chromadorea</taxon>
        <taxon>Rhabditida</taxon>
        <taxon>Rhabditina</taxon>
        <taxon>Rhabditomorpha</taxon>
        <taxon>Strongyloidea</taxon>
        <taxon>Trichostrongylidae</taxon>
        <taxon>Teladorsagia</taxon>
    </lineage>
</organism>
<dbReference type="Proteomes" id="UP000230423">
    <property type="component" value="Unassembled WGS sequence"/>
</dbReference>
<dbReference type="InterPro" id="IPR046450">
    <property type="entry name" value="PA_dom_sf"/>
</dbReference>
<sequence>MPTLEPQLSIDDILVKEQLMNDEVSSNGQSSLRTSRSSLIKRKKRYHGRYQYLPVAFAASLFGILATVSLLLALACLVIRQQSCEHPLPPGGTTLLREDRNRLDRISKELSDHFSSARIKKNLRWMAATSHIAGTLENAALIRRLSEEQLDGRSEVWWNAYSADGSVEGRMVYCNFGTVDDFNTLEEMGIDVRGALVLIRYGAVVRSEKVEEAENRGAIGVVLYSDPAQYVDSNSNTTFPHSSSLPGLDAQRGSIGRVPGDPLTPLLPSLPYVTRSENMESLRKKKVLPSVPVTPISYDDAQRIMDYMDGPTVTRFITFAGIPAADIKLEQRPGQSYALYHTMYETPWTVENLIDPKFASLTSVGQLWVEIVHRLANSLVIPFNVLDYAQSLLVLFHKAEVHLSNMELTKTITWLPHKLSSVKEALRRFHSAARLIQSEAQTYFRAPWDRALAEGVNLGTPATLTNAFHKDQDSGEASTEILQSGRASVTNVHLATFVIKWSA</sequence>
<name>A0A2G9UJ31_TELCI</name>
<dbReference type="EMBL" id="KZ346335">
    <property type="protein sequence ID" value="PIO70257.1"/>
    <property type="molecule type" value="Genomic_DNA"/>
</dbReference>
<gene>
    <name evidence="3" type="ORF">TELCIR_07895</name>
</gene>
<keyword evidence="1" id="KW-0472">Membrane</keyword>
<evidence type="ECO:0000313" key="4">
    <source>
        <dbReference type="Proteomes" id="UP000230423"/>
    </source>
</evidence>